<proteinExistence type="predicted"/>
<gene>
    <name evidence="2" type="ORF">P409_06535</name>
</gene>
<reference evidence="2 3" key="1">
    <citation type="submission" date="2014-01" db="EMBL/GenBank/DDBJ databases">
        <title>Genome sequence determination for a cystic fibrosis isolate, Inquilinus limosus.</title>
        <authorList>
            <person name="Pino M."/>
            <person name="Di Conza J."/>
            <person name="Gutkind G."/>
        </authorList>
    </citation>
    <scope>NUCLEOTIDE SEQUENCE [LARGE SCALE GENOMIC DNA]</scope>
    <source>
        <strain evidence="2 3">MP06</strain>
    </source>
</reference>
<dbReference type="AlphaFoldDB" id="A0A0A0DDL9"/>
<evidence type="ECO:0008006" key="4">
    <source>
        <dbReference type="Google" id="ProtNLM"/>
    </source>
</evidence>
<dbReference type="Pfam" id="PF02620">
    <property type="entry name" value="YceD"/>
    <property type="match status" value="1"/>
</dbReference>
<dbReference type="Proteomes" id="UP000029995">
    <property type="component" value="Unassembled WGS sequence"/>
</dbReference>
<dbReference type="EMBL" id="JANX01000049">
    <property type="protein sequence ID" value="KGM35087.1"/>
    <property type="molecule type" value="Genomic_DNA"/>
</dbReference>
<dbReference type="OrthoDB" id="8443793at2"/>
<feature type="region of interest" description="Disordered" evidence="1">
    <location>
        <begin position="134"/>
        <end position="178"/>
    </location>
</feature>
<evidence type="ECO:0000313" key="2">
    <source>
        <dbReference type="EMBL" id="KGM35087.1"/>
    </source>
</evidence>
<feature type="compositionally biased region" description="Basic and acidic residues" evidence="1">
    <location>
        <begin position="167"/>
        <end position="178"/>
    </location>
</feature>
<sequence>MTTPEFSRPVGVNTLPRGGRVIAIEADEAERAALARRFDLLALDAFKARFTLAPGRGDTVVVTGALTAAVVQRCVVTLDPVPATVEDEIEAVFAAGEGRDEAEVEVDPLAAEVEPLVDGRIDLGELAAQHLSLALDPYPRSPDAPEPAAEPPEGEGETRRPFAVLKGAKDDDGGDVKD</sequence>
<accession>A0A0A0DDL9</accession>
<comment type="caution">
    <text evidence="2">The sequence shown here is derived from an EMBL/GenBank/DDBJ whole genome shotgun (WGS) entry which is preliminary data.</text>
</comment>
<evidence type="ECO:0000256" key="1">
    <source>
        <dbReference type="SAM" id="MobiDB-lite"/>
    </source>
</evidence>
<feature type="compositionally biased region" description="Pro residues" evidence="1">
    <location>
        <begin position="139"/>
        <end position="150"/>
    </location>
</feature>
<dbReference type="RefSeq" id="WP_034833251.1">
    <property type="nucleotide sequence ID" value="NZ_JANX01000049.1"/>
</dbReference>
<evidence type="ECO:0000313" key="3">
    <source>
        <dbReference type="Proteomes" id="UP000029995"/>
    </source>
</evidence>
<name>A0A0A0DDL9_9PROT</name>
<protein>
    <recommendedName>
        <fullName evidence="4">DUF177 domain-containing protein</fullName>
    </recommendedName>
</protein>
<dbReference type="InterPro" id="IPR003772">
    <property type="entry name" value="YceD"/>
</dbReference>
<organism evidence="2 3">
    <name type="scientific">Inquilinus limosus MP06</name>
    <dbReference type="NCBI Taxonomy" id="1398085"/>
    <lineage>
        <taxon>Bacteria</taxon>
        <taxon>Pseudomonadati</taxon>
        <taxon>Pseudomonadota</taxon>
        <taxon>Alphaproteobacteria</taxon>
        <taxon>Rhodospirillales</taxon>
        <taxon>Rhodospirillaceae</taxon>
        <taxon>Inquilinus</taxon>
    </lineage>
</organism>